<dbReference type="EMBL" id="RFFH01000002">
    <property type="protein sequence ID" value="RMI33959.1"/>
    <property type="molecule type" value="Genomic_DNA"/>
</dbReference>
<dbReference type="GO" id="GO:0016787">
    <property type="term" value="F:hydrolase activity"/>
    <property type="evidence" value="ECO:0007669"/>
    <property type="project" value="UniProtKB-KW"/>
</dbReference>
<protein>
    <submittedName>
        <fullName evidence="3">Alpha/beta hydrolase</fullName>
    </submittedName>
</protein>
<evidence type="ECO:0000256" key="1">
    <source>
        <dbReference type="ARBA" id="ARBA00022801"/>
    </source>
</evidence>
<dbReference type="RefSeq" id="WP_122186884.1">
    <property type="nucleotide sequence ID" value="NZ_RFFH01000002.1"/>
</dbReference>
<dbReference type="AlphaFoldDB" id="A0A3M2L8R0"/>
<gene>
    <name evidence="3" type="ORF">EBN03_05705</name>
</gene>
<organism evidence="3 4">
    <name type="scientific">Nocardia stercoris</name>
    <dbReference type="NCBI Taxonomy" id="2483361"/>
    <lineage>
        <taxon>Bacteria</taxon>
        <taxon>Bacillati</taxon>
        <taxon>Actinomycetota</taxon>
        <taxon>Actinomycetes</taxon>
        <taxon>Mycobacteriales</taxon>
        <taxon>Nocardiaceae</taxon>
        <taxon>Nocardia</taxon>
    </lineage>
</organism>
<evidence type="ECO:0000313" key="3">
    <source>
        <dbReference type="EMBL" id="RMI33959.1"/>
    </source>
</evidence>
<dbReference type="InterPro" id="IPR029058">
    <property type="entry name" value="AB_hydrolase_fold"/>
</dbReference>
<dbReference type="GO" id="GO:0016020">
    <property type="term" value="C:membrane"/>
    <property type="evidence" value="ECO:0007669"/>
    <property type="project" value="TreeGrafter"/>
</dbReference>
<dbReference type="Proteomes" id="UP000279275">
    <property type="component" value="Unassembled WGS sequence"/>
</dbReference>
<sequence>MSYLTTVDGTELFYRDYGTGRPIVFVHSMLMSSDMWQHQMLHLVAHGHRTVAYDRRGHGRSDDPGTGYDFDTLADDLAALLDRLQLTDVTLVGHSMGGGEVIRYLTRHGDHRVSRIALVGATAPHLNIDPHAAESLLEQLRCGYGQWVSDNAGLSFGDGLPGCAVPQLERDATIRDWMQVSLHAAVECSRANLAADFRAEVRRITLPTLVIHGDNDAFAPLADCGRRTSELIPHSTLTVYDNASHMLHLSHRERLNRDLLTFAAA</sequence>
<comment type="caution">
    <text evidence="3">The sequence shown here is derived from an EMBL/GenBank/DDBJ whole genome shotgun (WGS) entry which is preliminary data.</text>
</comment>
<dbReference type="InterPro" id="IPR000073">
    <property type="entry name" value="AB_hydrolase_1"/>
</dbReference>
<dbReference type="PRINTS" id="PR00111">
    <property type="entry name" value="ABHYDROLASE"/>
</dbReference>
<keyword evidence="1 3" id="KW-0378">Hydrolase</keyword>
<dbReference type="OrthoDB" id="9785847at2"/>
<accession>A0A3M2L8R0</accession>
<dbReference type="PANTHER" id="PTHR43798:SF31">
    <property type="entry name" value="AB HYDROLASE SUPERFAMILY PROTEIN YCLE"/>
    <property type="match status" value="1"/>
</dbReference>
<feature type="domain" description="AB hydrolase-1" evidence="2">
    <location>
        <begin position="22"/>
        <end position="132"/>
    </location>
</feature>
<name>A0A3M2L8R0_9NOCA</name>
<evidence type="ECO:0000313" key="4">
    <source>
        <dbReference type="Proteomes" id="UP000279275"/>
    </source>
</evidence>
<keyword evidence="4" id="KW-1185">Reference proteome</keyword>
<reference evidence="3 4" key="1">
    <citation type="submission" date="2018-10" db="EMBL/GenBank/DDBJ databases">
        <title>Isolation from cow dung.</title>
        <authorList>
            <person name="Ling L."/>
        </authorList>
    </citation>
    <scope>NUCLEOTIDE SEQUENCE [LARGE SCALE GENOMIC DNA]</scope>
    <source>
        <strain evidence="3 4">NEAU-LL90</strain>
    </source>
</reference>
<dbReference type="Gene3D" id="3.40.50.1820">
    <property type="entry name" value="alpha/beta hydrolase"/>
    <property type="match status" value="1"/>
</dbReference>
<dbReference type="PANTHER" id="PTHR43798">
    <property type="entry name" value="MONOACYLGLYCEROL LIPASE"/>
    <property type="match status" value="1"/>
</dbReference>
<evidence type="ECO:0000259" key="2">
    <source>
        <dbReference type="Pfam" id="PF00561"/>
    </source>
</evidence>
<dbReference type="SUPFAM" id="SSF53474">
    <property type="entry name" value="alpha/beta-Hydrolases"/>
    <property type="match status" value="1"/>
</dbReference>
<dbReference type="InterPro" id="IPR050266">
    <property type="entry name" value="AB_hydrolase_sf"/>
</dbReference>
<proteinExistence type="predicted"/>
<dbReference type="Pfam" id="PF00561">
    <property type="entry name" value="Abhydrolase_1"/>
    <property type="match status" value="1"/>
</dbReference>